<dbReference type="RefSeq" id="WP_118265234.1">
    <property type="nucleotide sequence ID" value="NZ_QRKY01000004.1"/>
</dbReference>
<dbReference type="AlphaFoldDB" id="A0A413Z0X6"/>
<keyword evidence="2" id="KW-0813">Transport</keyword>
<dbReference type="PANTHER" id="PTHR43302:SF5">
    <property type="entry name" value="TRANSPORTER ARSB-RELATED"/>
    <property type="match status" value="1"/>
</dbReference>
<dbReference type="Proteomes" id="UP000285844">
    <property type="component" value="Unassembled WGS sequence"/>
</dbReference>
<evidence type="ECO:0000256" key="4">
    <source>
        <dbReference type="ARBA" id="ARBA00022692"/>
    </source>
</evidence>
<evidence type="ECO:0000313" key="9">
    <source>
        <dbReference type="EMBL" id="RHC14903.1"/>
    </source>
</evidence>
<dbReference type="Pfam" id="PF03600">
    <property type="entry name" value="CitMHS"/>
    <property type="match status" value="1"/>
</dbReference>
<dbReference type="PANTHER" id="PTHR43302">
    <property type="entry name" value="TRANSPORTER ARSB-RELATED"/>
    <property type="match status" value="1"/>
</dbReference>
<dbReference type="EMBL" id="QSHM01000002">
    <property type="protein sequence ID" value="RHC14903.1"/>
    <property type="molecule type" value="Genomic_DNA"/>
</dbReference>
<evidence type="ECO:0000256" key="2">
    <source>
        <dbReference type="ARBA" id="ARBA00022448"/>
    </source>
</evidence>
<feature type="domain" description="Citrate transporter-like" evidence="8">
    <location>
        <begin position="18"/>
        <end position="305"/>
    </location>
</feature>
<keyword evidence="5 7" id="KW-1133">Transmembrane helix</keyword>
<comment type="caution">
    <text evidence="9">The sequence shown here is derived from an EMBL/GenBank/DDBJ whole genome shotgun (WGS) entry which is preliminary data.</text>
</comment>
<dbReference type="InterPro" id="IPR004680">
    <property type="entry name" value="Cit_transptr-like_dom"/>
</dbReference>
<evidence type="ECO:0000256" key="1">
    <source>
        <dbReference type="ARBA" id="ARBA00004651"/>
    </source>
</evidence>
<proteinExistence type="predicted"/>
<evidence type="ECO:0000256" key="7">
    <source>
        <dbReference type="SAM" id="Phobius"/>
    </source>
</evidence>
<comment type="subcellular location">
    <subcellularLocation>
        <location evidence="1">Cell membrane</location>
        <topology evidence="1">Multi-pass membrane protein</topology>
    </subcellularLocation>
</comment>
<feature type="transmembrane region" description="Helical" evidence="7">
    <location>
        <begin position="160"/>
        <end position="181"/>
    </location>
</feature>
<accession>A0A413Z0X6</accession>
<evidence type="ECO:0000313" key="10">
    <source>
        <dbReference type="Proteomes" id="UP000285844"/>
    </source>
</evidence>
<keyword evidence="4 7" id="KW-0812">Transmembrane</keyword>
<feature type="transmembrane region" description="Helical" evidence="7">
    <location>
        <begin position="77"/>
        <end position="107"/>
    </location>
</feature>
<keyword evidence="6 7" id="KW-0472">Membrane</keyword>
<dbReference type="GO" id="GO:0005886">
    <property type="term" value="C:plasma membrane"/>
    <property type="evidence" value="ECO:0007669"/>
    <property type="project" value="UniProtKB-SubCell"/>
</dbReference>
<feature type="transmembrane region" description="Helical" evidence="7">
    <location>
        <begin position="40"/>
        <end position="57"/>
    </location>
</feature>
<feature type="transmembrane region" description="Helical" evidence="7">
    <location>
        <begin position="211"/>
        <end position="238"/>
    </location>
</feature>
<evidence type="ECO:0000259" key="8">
    <source>
        <dbReference type="Pfam" id="PF03600"/>
    </source>
</evidence>
<protein>
    <submittedName>
        <fullName evidence="9">Citrate transporter</fullName>
    </submittedName>
</protein>
<reference evidence="9 10" key="1">
    <citation type="submission" date="2018-08" db="EMBL/GenBank/DDBJ databases">
        <title>A genome reference for cultivated species of the human gut microbiota.</title>
        <authorList>
            <person name="Zou Y."/>
            <person name="Xue W."/>
            <person name="Luo G."/>
        </authorList>
    </citation>
    <scope>NUCLEOTIDE SEQUENCE [LARGE SCALE GENOMIC DNA]</scope>
    <source>
        <strain evidence="9 10">AM37-3BH</strain>
    </source>
</reference>
<gene>
    <name evidence="9" type="ORF">DW858_03520</name>
</gene>
<organism evidence="9 10">
    <name type="scientific">Lachnospira eligens</name>
    <dbReference type="NCBI Taxonomy" id="39485"/>
    <lineage>
        <taxon>Bacteria</taxon>
        <taxon>Bacillati</taxon>
        <taxon>Bacillota</taxon>
        <taxon>Clostridia</taxon>
        <taxon>Lachnospirales</taxon>
        <taxon>Lachnospiraceae</taxon>
        <taxon>Lachnospira</taxon>
    </lineage>
</organism>
<name>A0A413Z0X6_9FIRM</name>
<evidence type="ECO:0000256" key="5">
    <source>
        <dbReference type="ARBA" id="ARBA00022989"/>
    </source>
</evidence>
<feature type="transmembrane region" description="Helical" evidence="7">
    <location>
        <begin position="350"/>
        <end position="368"/>
    </location>
</feature>
<keyword evidence="3" id="KW-1003">Cell membrane</keyword>
<dbReference type="GO" id="GO:0055085">
    <property type="term" value="P:transmembrane transport"/>
    <property type="evidence" value="ECO:0007669"/>
    <property type="project" value="InterPro"/>
</dbReference>
<feature type="transmembrane region" description="Helical" evidence="7">
    <location>
        <begin position="12"/>
        <end position="28"/>
    </location>
</feature>
<feature type="transmembrane region" description="Helical" evidence="7">
    <location>
        <begin position="314"/>
        <end position="338"/>
    </location>
</feature>
<sequence>MKRIYNYLKKDAVLTISWVLAIISMLFIKPDKAYAGYIDWRSLGILWSLMIITKGYMQNGIFEKIGHALLARTRKMWQLIAVLVGLNFFSSMIITNDVSLITFVPFAIMMLKQCGRQELMIPVVVLQTIAANLGSMLTPIGNPQNLYLHGLAGTGIGEFIMWLLPYTIASALLLVISILLIKNKNEIICIEDTDSEAAHNTSVPRVMAYSVLFVLALLVVARVLTWYILAAAVLITVLLLEKNVLAKADYALLLTFIGFFIFTGNMGRVEPVAHFLAGIVNGWELEAGIITSQCISNVPAALLLSEFTDNIKNLAIGVNIGGLGTLIASMASLISYKLYANEVPEKKGKYFAVFTVYNIIFLVVLYVFTKLI</sequence>
<feature type="transmembrane region" description="Helical" evidence="7">
    <location>
        <begin position="250"/>
        <end position="267"/>
    </location>
</feature>
<evidence type="ECO:0000256" key="3">
    <source>
        <dbReference type="ARBA" id="ARBA00022475"/>
    </source>
</evidence>
<evidence type="ECO:0000256" key="6">
    <source>
        <dbReference type="ARBA" id="ARBA00023136"/>
    </source>
</evidence>